<dbReference type="OrthoDB" id="5360912at2"/>
<dbReference type="InterPro" id="IPR036380">
    <property type="entry name" value="Isochorismatase-like_sf"/>
</dbReference>
<feature type="domain" description="Isochorismatase-like" evidence="2">
    <location>
        <begin position="4"/>
        <end position="150"/>
    </location>
</feature>
<sequence>MKQALIVIDVQESFRQRPYWDDSEFAAYLSAQQRLIDDASSRGVAVLQVFHVDQTDDPAEPFSLASGHVATLRELRIAPTAVFHKTVHSALYARDDAGGTLLDWLQRNDIESVVISGIRTEQCCETTARHASDAGFKVRYAMDATLTFAMQAASGKRFTPQDLRERTELVLQGRFADVLPAARALA</sequence>
<dbReference type="PANTHER" id="PTHR43540">
    <property type="entry name" value="PEROXYUREIDOACRYLATE/UREIDOACRYLATE AMIDOHYDROLASE-RELATED"/>
    <property type="match status" value="1"/>
</dbReference>
<evidence type="ECO:0000313" key="4">
    <source>
        <dbReference type="Proteomes" id="UP000194161"/>
    </source>
</evidence>
<dbReference type="InterPro" id="IPR050272">
    <property type="entry name" value="Isochorismatase-like_hydrls"/>
</dbReference>
<reference evidence="3 4" key="1">
    <citation type="submission" date="2017-05" db="EMBL/GenBank/DDBJ databases">
        <title>Complete and WGS of Bordetella genogroups.</title>
        <authorList>
            <person name="Spilker T."/>
            <person name="LiPuma J."/>
        </authorList>
    </citation>
    <scope>NUCLEOTIDE SEQUENCE [LARGE SCALE GENOMIC DNA]</scope>
    <source>
        <strain evidence="3 4">AU7206</strain>
    </source>
</reference>
<dbReference type="SUPFAM" id="SSF52499">
    <property type="entry name" value="Isochorismatase-like hydrolases"/>
    <property type="match status" value="1"/>
</dbReference>
<keyword evidence="1 3" id="KW-0378">Hydrolase</keyword>
<gene>
    <name evidence="3" type="ORF">CAL15_20740</name>
</gene>
<dbReference type="RefSeq" id="WP_086080221.1">
    <property type="nucleotide sequence ID" value="NZ_CP021111.1"/>
</dbReference>
<dbReference type="KEGG" id="bgm:CAL15_20740"/>
<dbReference type="Proteomes" id="UP000194161">
    <property type="component" value="Chromosome"/>
</dbReference>
<evidence type="ECO:0000313" key="3">
    <source>
        <dbReference type="EMBL" id="ARP96572.1"/>
    </source>
</evidence>
<dbReference type="AlphaFoldDB" id="A0A1W6ZGY1"/>
<protein>
    <submittedName>
        <fullName evidence="3">Hydrolase</fullName>
    </submittedName>
</protein>
<name>A0A1W6ZGY1_9BORD</name>
<dbReference type="InterPro" id="IPR000868">
    <property type="entry name" value="Isochorismatase-like_dom"/>
</dbReference>
<accession>A0A1W6ZGY1</accession>
<dbReference type="Gene3D" id="3.40.50.850">
    <property type="entry name" value="Isochorismatase-like"/>
    <property type="match status" value="1"/>
</dbReference>
<dbReference type="PANTHER" id="PTHR43540:SF6">
    <property type="entry name" value="ISOCHORISMATASE-LIKE DOMAIN-CONTAINING PROTEIN"/>
    <property type="match status" value="1"/>
</dbReference>
<organism evidence="3 4">
    <name type="scientific">Bordetella genomosp. 13</name>
    <dbReference type="NCBI Taxonomy" id="463040"/>
    <lineage>
        <taxon>Bacteria</taxon>
        <taxon>Pseudomonadati</taxon>
        <taxon>Pseudomonadota</taxon>
        <taxon>Betaproteobacteria</taxon>
        <taxon>Burkholderiales</taxon>
        <taxon>Alcaligenaceae</taxon>
        <taxon>Bordetella</taxon>
    </lineage>
</organism>
<dbReference type="EMBL" id="CP021111">
    <property type="protein sequence ID" value="ARP96572.1"/>
    <property type="molecule type" value="Genomic_DNA"/>
</dbReference>
<dbReference type="GO" id="GO:0016787">
    <property type="term" value="F:hydrolase activity"/>
    <property type="evidence" value="ECO:0007669"/>
    <property type="project" value="UniProtKB-KW"/>
</dbReference>
<dbReference type="STRING" id="463040.CAL15_20740"/>
<evidence type="ECO:0000259" key="2">
    <source>
        <dbReference type="Pfam" id="PF00857"/>
    </source>
</evidence>
<dbReference type="Pfam" id="PF00857">
    <property type="entry name" value="Isochorismatase"/>
    <property type="match status" value="1"/>
</dbReference>
<keyword evidence="4" id="KW-1185">Reference proteome</keyword>
<proteinExistence type="predicted"/>
<evidence type="ECO:0000256" key="1">
    <source>
        <dbReference type="ARBA" id="ARBA00022801"/>
    </source>
</evidence>